<proteinExistence type="predicted"/>
<evidence type="ECO:0000313" key="1">
    <source>
        <dbReference type="EMBL" id="MBB3158642.1"/>
    </source>
</evidence>
<sequence>MTPALDDIPTCPADPAELRRLAASVAAAGSALRVSTEHVGFVWGLLPGVYRAPEAPELQQSMRLLSPAGAEIETGLRSVRAAIETLADDVEAVNLRRDALVDELRNLSATEILALPEPDDAFVGRLRNAAHADQATAFRRDCAALVEGWADAARACAAALRAIPDLSWTLTRDLVVDEAALETPSASILDDAAVPLLRRLARGGAADAARLLRENPEWAAIIRRGRPEAIAGWWTRISPSTAAGLITGVPALIGTLDGIALDDRVAANRSRAAAHLAELRAKRDRAVGIHPSPGARRSRALPSADIDAIDRETAYFQAVADGRKQLYAWDPRHGSLIEMSGNPSTAKAALFVVPGTNTTADSFYGDEPVTRFADWQVRSGREQVVAFTVMTGPMPQLSDIPFNGGPQWNQYAHQRAPEYAQFVQGVRAAEPSVRTMSYEHSYGGGVGSAAEAYGGIVDARFLAASVGAVDGYEPLDGTTYYSAQGPDDINRYYAGLQLGPLGFGEGPESFEGVRLVESGLPGINPANVALGVPLIVAESVEHHNALMSDDERVNGTVLNAVNQILNESKAHQ</sequence>
<dbReference type="EMBL" id="JACHXY010000002">
    <property type="protein sequence ID" value="MBB3158642.1"/>
    <property type="molecule type" value="Genomic_DNA"/>
</dbReference>
<dbReference type="RefSeq" id="WP_183420045.1">
    <property type="nucleotide sequence ID" value="NZ_JACHXY010000002.1"/>
</dbReference>
<dbReference type="Proteomes" id="UP000543579">
    <property type="component" value="Unassembled WGS sequence"/>
</dbReference>
<evidence type="ECO:0000313" key="2">
    <source>
        <dbReference type="Proteomes" id="UP000543579"/>
    </source>
</evidence>
<name>A0A7W5CJ42_9MICO</name>
<evidence type="ECO:0008006" key="3">
    <source>
        <dbReference type="Google" id="ProtNLM"/>
    </source>
</evidence>
<dbReference type="AlphaFoldDB" id="A0A7W5CJ42"/>
<gene>
    <name evidence="1" type="ORF">FHS07_002338</name>
</gene>
<comment type="caution">
    <text evidence="1">The sequence shown here is derived from an EMBL/GenBank/DDBJ whole genome shotgun (WGS) entry which is preliminary data.</text>
</comment>
<protein>
    <recommendedName>
        <fullName evidence="3">Alpha/beta hydrolase</fullName>
    </recommendedName>
</protein>
<reference evidence="1 2" key="1">
    <citation type="submission" date="2020-08" db="EMBL/GenBank/DDBJ databases">
        <title>Genomic Encyclopedia of Type Strains, Phase III (KMG-III): the genomes of soil and plant-associated and newly described type strains.</title>
        <authorList>
            <person name="Whitman W."/>
        </authorList>
    </citation>
    <scope>NUCLEOTIDE SEQUENCE [LARGE SCALE GENOMIC DNA]</scope>
    <source>
        <strain evidence="1 2">CECT 8356</strain>
    </source>
</reference>
<accession>A0A7W5CJ42</accession>
<organism evidence="1 2">
    <name type="scientific">Microbacterium proteolyticum</name>
    <dbReference type="NCBI Taxonomy" id="1572644"/>
    <lineage>
        <taxon>Bacteria</taxon>
        <taxon>Bacillati</taxon>
        <taxon>Actinomycetota</taxon>
        <taxon>Actinomycetes</taxon>
        <taxon>Micrococcales</taxon>
        <taxon>Microbacteriaceae</taxon>
        <taxon>Microbacterium</taxon>
    </lineage>
</organism>